<name>A0A1L9NDF1_ASPTC</name>
<evidence type="ECO:0000313" key="3">
    <source>
        <dbReference type="Proteomes" id="UP000184304"/>
    </source>
</evidence>
<reference evidence="3" key="1">
    <citation type="journal article" date="2017" name="Genome Biol.">
        <title>Comparative genomics reveals high biological diversity and specific adaptations in the industrially and medically important fungal genus Aspergillus.</title>
        <authorList>
            <person name="de Vries R.P."/>
            <person name="Riley R."/>
            <person name="Wiebenga A."/>
            <person name="Aguilar-Osorio G."/>
            <person name="Amillis S."/>
            <person name="Uchima C.A."/>
            <person name="Anderluh G."/>
            <person name="Asadollahi M."/>
            <person name="Askin M."/>
            <person name="Barry K."/>
            <person name="Battaglia E."/>
            <person name="Bayram O."/>
            <person name="Benocci T."/>
            <person name="Braus-Stromeyer S.A."/>
            <person name="Caldana C."/>
            <person name="Canovas D."/>
            <person name="Cerqueira G.C."/>
            <person name="Chen F."/>
            <person name="Chen W."/>
            <person name="Choi C."/>
            <person name="Clum A."/>
            <person name="Dos Santos R.A."/>
            <person name="Damasio A.R."/>
            <person name="Diallinas G."/>
            <person name="Emri T."/>
            <person name="Fekete E."/>
            <person name="Flipphi M."/>
            <person name="Freyberg S."/>
            <person name="Gallo A."/>
            <person name="Gournas C."/>
            <person name="Habgood R."/>
            <person name="Hainaut M."/>
            <person name="Harispe M.L."/>
            <person name="Henrissat B."/>
            <person name="Hilden K.S."/>
            <person name="Hope R."/>
            <person name="Hossain A."/>
            <person name="Karabika E."/>
            <person name="Karaffa L."/>
            <person name="Karanyi Z."/>
            <person name="Krasevec N."/>
            <person name="Kuo A."/>
            <person name="Kusch H."/>
            <person name="LaButti K."/>
            <person name="Lagendijk E.L."/>
            <person name="Lapidus A."/>
            <person name="Levasseur A."/>
            <person name="Lindquist E."/>
            <person name="Lipzen A."/>
            <person name="Logrieco A.F."/>
            <person name="MacCabe A."/>
            <person name="Maekelae M.R."/>
            <person name="Malavazi I."/>
            <person name="Melin P."/>
            <person name="Meyer V."/>
            <person name="Mielnichuk N."/>
            <person name="Miskei M."/>
            <person name="Molnar A.P."/>
            <person name="Mule G."/>
            <person name="Ngan C.Y."/>
            <person name="Orejas M."/>
            <person name="Orosz E."/>
            <person name="Ouedraogo J.P."/>
            <person name="Overkamp K.M."/>
            <person name="Park H.-S."/>
            <person name="Perrone G."/>
            <person name="Piumi F."/>
            <person name="Punt P.J."/>
            <person name="Ram A.F."/>
            <person name="Ramon A."/>
            <person name="Rauscher S."/>
            <person name="Record E."/>
            <person name="Riano-Pachon D.M."/>
            <person name="Robert V."/>
            <person name="Roehrig J."/>
            <person name="Ruller R."/>
            <person name="Salamov A."/>
            <person name="Salih N.S."/>
            <person name="Samson R.A."/>
            <person name="Sandor E."/>
            <person name="Sanguinetti M."/>
            <person name="Schuetze T."/>
            <person name="Sepcic K."/>
            <person name="Shelest E."/>
            <person name="Sherlock G."/>
            <person name="Sophianopoulou V."/>
            <person name="Squina F.M."/>
            <person name="Sun H."/>
            <person name="Susca A."/>
            <person name="Todd R.B."/>
            <person name="Tsang A."/>
            <person name="Unkles S.E."/>
            <person name="van de Wiele N."/>
            <person name="van Rossen-Uffink D."/>
            <person name="Oliveira J.V."/>
            <person name="Vesth T.C."/>
            <person name="Visser J."/>
            <person name="Yu J.-H."/>
            <person name="Zhou M."/>
            <person name="Andersen M.R."/>
            <person name="Archer D.B."/>
            <person name="Baker S.E."/>
            <person name="Benoit I."/>
            <person name="Brakhage A.A."/>
            <person name="Braus G.H."/>
            <person name="Fischer R."/>
            <person name="Frisvad J.C."/>
            <person name="Goldman G.H."/>
            <person name="Houbraken J."/>
            <person name="Oakley B."/>
            <person name="Pocsi I."/>
            <person name="Scazzocchio C."/>
            <person name="Seiboth B."/>
            <person name="vanKuyk P.A."/>
            <person name="Wortman J."/>
            <person name="Dyer P.S."/>
            <person name="Grigoriev I.V."/>
        </authorList>
    </citation>
    <scope>NUCLEOTIDE SEQUENCE [LARGE SCALE GENOMIC DNA]</scope>
    <source>
        <strain evidence="3">CBS 134.48</strain>
    </source>
</reference>
<dbReference type="OMA" id="LFHCNDD"/>
<organism evidence="2 3">
    <name type="scientific">Aspergillus tubingensis (strain CBS 134.48)</name>
    <dbReference type="NCBI Taxonomy" id="767770"/>
    <lineage>
        <taxon>Eukaryota</taxon>
        <taxon>Fungi</taxon>
        <taxon>Dikarya</taxon>
        <taxon>Ascomycota</taxon>
        <taxon>Pezizomycotina</taxon>
        <taxon>Eurotiomycetes</taxon>
        <taxon>Eurotiomycetidae</taxon>
        <taxon>Eurotiales</taxon>
        <taxon>Aspergillaceae</taxon>
        <taxon>Aspergillus</taxon>
        <taxon>Aspergillus subgen. Circumdati</taxon>
    </lineage>
</organism>
<feature type="chain" id="PRO_5009887109" evidence="1">
    <location>
        <begin position="19"/>
        <end position="98"/>
    </location>
</feature>
<protein>
    <submittedName>
        <fullName evidence="2">Uncharacterized protein</fullName>
    </submittedName>
</protein>
<dbReference type="VEuPathDB" id="FungiDB:ASPTUDRAFT_525475"/>
<evidence type="ECO:0000313" key="2">
    <source>
        <dbReference type="EMBL" id="OJI87295.1"/>
    </source>
</evidence>
<accession>A0A1L9NDF1</accession>
<dbReference type="AlphaFoldDB" id="A0A1L9NDF1"/>
<feature type="signal peptide" evidence="1">
    <location>
        <begin position="1"/>
        <end position="18"/>
    </location>
</feature>
<keyword evidence="1" id="KW-0732">Signal</keyword>
<dbReference type="Proteomes" id="UP000184304">
    <property type="component" value="Unassembled WGS sequence"/>
</dbReference>
<sequence>MKLLAVFGALALSATANAAVTATCTPGLNYCSGVLDDVGYNDAAIEDALRRYGLGSNSRYTVIWPFYLFHCNDDHTLTVVENCFMGCQNNGKGQNDSC</sequence>
<gene>
    <name evidence="2" type="ORF">ASPTUDRAFT_525475</name>
</gene>
<dbReference type="OrthoDB" id="4482763at2759"/>
<proteinExistence type="predicted"/>
<keyword evidence="3" id="KW-1185">Reference proteome</keyword>
<evidence type="ECO:0000256" key="1">
    <source>
        <dbReference type="SAM" id="SignalP"/>
    </source>
</evidence>
<dbReference type="EMBL" id="KV878187">
    <property type="protein sequence ID" value="OJI87295.1"/>
    <property type="molecule type" value="Genomic_DNA"/>
</dbReference>